<dbReference type="EMBL" id="JAHBMH010000015">
    <property type="protein sequence ID" value="KAK1939125.1"/>
    <property type="molecule type" value="Genomic_DNA"/>
</dbReference>
<name>A0AAD9LJW9_BABDI</name>
<reference evidence="1" key="2">
    <citation type="submission" date="2021-05" db="EMBL/GenBank/DDBJ databases">
        <authorList>
            <person name="Pain A."/>
        </authorList>
    </citation>
    <scope>NUCLEOTIDE SEQUENCE</scope>
    <source>
        <strain evidence="1">1802A</strain>
    </source>
</reference>
<reference evidence="1" key="1">
    <citation type="journal article" date="2014" name="Nucleic Acids Res.">
        <title>The evolutionary dynamics of variant antigen genes in Babesia reveal a history of genomic innovation underlying host-parasite interaction.</title>
        <authorList>
            <person name="Jackson A.P."/>
            <person name="Otto T.D."/>
            <person name="Darby A."/>
            <person name="Ramaprasad A."/>
            <person name="Xia D."/>
            <person name="Echaide I.E."/>
            <person name="Farber M."/>
            <person name="Gahlot S."/>
            <person name="Gamble J."/>
            <person name="Gupta D."/>
            <person name="Gupta Y."/>
            <person name="Jackson L."/>
            <person name="Malandrin L."/>
            <person name="Malas T.B."/>
            <person name="Moussa E."/>
            <person name="Nair M."/>
            <person name="Reid A.J."/>
            <person name="Sanders M."/>
            <person name="Sharma J."/>
            <person name="Tracey A."/>
            <person name="Quail M.A."/>
            <person name="Weir W."/>
            <person name="Wastling J.M."/>
            <person name="Hall N."/>
            <person name="Willadsen P."/>
            <person name="Lingelbach K."/>
            <person name="Shiels B."/>
            <person name="Tait A."/>
            <person name="Berriman M."/>
            <person name="Allred D.R."/>
            <person name="Pain A."/>
        </authorList>
    </citation>
    <scope>NUCLEOTIDE SEQUENCE</scope>
    <source>
        <strain evidence="1">1802A</strain>
    </source>
</reference>
<sequence length="65" mass="7451">MKNVQFVKVNVAVVEEYGGPEHEKRDEELKTDVPNEIVNDSQERPEGRALDDMAESVKETFDFIV</sequence>
<evidence type="ECO:0000313" key="1">
    <source>
        <dbReference type="EMBL" id="KAK1939125.1"/>
    </source>
</evidence>
<gene>
    <name evidence="1" type="ORF">X943_003937</name>
</gene>
<accession>A0AAD9LJW9</accession>
<dbReference type="Proteomes" id="UP001195914">
    <property type="component" value="Unassembled WGS sequence"/>
</dbReference>
<evidence type="ECO:0000313" key="2">
    <source>
        <dbReference type="Proteomes" id="UP001195914"/>
    </source>
</evidence>
<keyword evidence="2" id="KW-1185">Reference proteome</keyword>
<organism evidence="1 2">
    <name type="scientific">Babesia divergens</name>
    <dbReference type="NCBI Taxonomy" id="32595"/>
    <lineage>
        <taxon>Eukaryota</taxon>
        <taxon>Sar</taxon>
        <taxon>Alveolata</taxon>
        <taxon>Apicomplexa</taxon>
        <taxon>Aconoidasida</taxon>
        <taxon>Piroplasmida</taxon>
        <taxon>Babesiidae</taxon>
        <taxon>Babesia</taxon>
    </lineage>
</organism>
<protein>
    <submittedName>
        <fullName evidence="1">Uncharacterized protein</fullName>
    </submittedName>
</protein>
<comment type="caution">
    <text evidence="1">The sequence shown here is derived from an EMBL/GenBank/DDBJ whole genome shotgun (WGS) entry which is preliminary data.</text>
</comment>
<dbReference type="AlphaFoldDB" id="A0AAD9LJW9"/>
<proteinExistence type="predicted"/>